<dbReference type="Gene3D" id="2.170.140.10">
    <property type="entry name" value="Chitin binding domain"/>
    <property type="match status" value="1"/>
</dbReference>
<dbReference type="EMBL" id="CAQQ02060504">
    <property type="status" value="NOT_ANNOTATED_CDS"/>
    <property type="molecule type" value="Genomic_DNA"/>
</dbReference>
<feature type="domain" description="Lipase" evidence="6">
    <location>
        <begin position="203"/>
        <end position="344"/>
    </location>
</feature>
<dbReference type="Pfam" id="PF00151">
    <property type="entry name" value="Lipase"/>
    <property type="match status" value="1"/>
</dbReference>
<dbReference type="GO" id="GO:0016298">
    <property type="term" value="F:lipase activity"/>
    <property type="evidence" value="ECO:0007669"/>
    <property type="project" value="InterPro"/>
</dbReference>
<proteinExistence type="inferred from homology"/>
<dbReference type="SUPFAM" id="SSF57625">
    <property type="entry name" value="Invertebrate chitin-binding proteins"/>
    <property type="match status" value="1"/>
</dbReference>
<evidence type="ECO:0000259" key="6">
    <source>
        <dbReference type="Pfam" id="PF00151"/>
    </source>
</evidence>
<dbReference type="InterPro" id="IPR029058">
    <property type="entry name" value="AB_hydrolase_fold"/>
</dbReference>
<dbReference type="Proteomes" id="UP000015102">
    <property type="component" value="Unassembled WGS sequence"/>
</dbReference>
<comment type="subcellular location">
    <subcellularLocation>
        <location evidence="1">Secreted</location>
    </subcellularLocation>
</comment>
<dbReference type="HOGENOM" id="CLU_736285_0_0_1"/>
<reference evidence="8" key="2">
    <citation type="submission" date="2015-06" db="UniProtKB">
        <authorList>
            <consortium name="EnsemblMetazoa"/>
        </authorList>
    </citation>
    <scope>IDENTIFICATION</scope>
</reference>
<dbReference type="EnsemblMetazoa" id="MESCA004911-RA">
    <property type="protein sequence ID" value="MESCA004911-PA"/>
    <property type="gene ID" value="MESCA004911"/>
</dbReference>
<keyword evidence="3" id="KW-0964">Secreted</keyword>
<accession>T1GMX6</accession>
<dbReference type="AlphaFoldDB" id="T1GMX6"/>
<dbReference type="GO" id="GO:0005615">
    <property type="term" value="C:extracellular space"/>
    <property type="evidence" value="ECO:0007669"/>
    <property type="project" value="TreeGrafter"/>
</dbReference>
<evidence type="ECO:0000256" key="5">
    <source>
        <dbReference type="RuleBase" id="RU004262"/>
    </source>
</evidence>
<comment type="similarity">
    <text evidence="2 5">Belongs to the AB hydrolase superfamily. Lipase family.</text>
</comment>
<dbReference type="GO" id="GO:0016042">
    <property type="term" value="P:lipid catabolic process"/>
    <property type="evidence" value="ECO:0007669"/>
    <property type="project" value="TreeGrafter"/>
</dbReference>
<dbReference type="PANTHER" id="PTHR11610">
    <property type="entry name" value="LIPASE"/>
    <property type="match status" value="1"/>
</dbReference>
<dbReference type="EMBL" id="CAQQ02060503">
    <property type="status" value="NOT_ANNOTATED_CDS"/>
    <property type="molecule type" value="Genomic_DNA"/>
</dbReference>
<keyword evidence="9" id="KW-1185">Reference proteome</keyword>
<dbReference type="EMBL" id="CAQQ02060502">
    <property type="status" value="NOT_ANNOTATED_CDS"/>
    <property type="molecule type" value="Genomic_DNA"/>
</dbReference>
<evidence type="ECO:0000313" key="9">
    <source>
        <dbReference type="Proteomes" id="UP000015102"/>
    </source>
</evidence>
<dbReference type="InterPro" id="IPR002557">
    <property type="entry name" value="Chitin-bd_dom"/>
</dbReference>
<evidence type="ECO:0008006" key="10">
    <source>
        <dbReference type="Google" id="ProtNLM"/>
    </source>
</evidence>
<protein>
    <recommendedName>
        <fullName evidence="10">Lipase domain-containing protein</fullName>
    </recommendedName>
</protein>
<dbReference type="InterPro" id="IPR036508">
    <property type="entry name" value="Chitin-bd_dom_sf"/>
</dbReference>
<organism evidence="8 9">
    <name type="scientific">Megaselia scalaris</name>
    <name type="common">Humpbacked fly</name>
    <name type="synonym">Phora scalaris</name>
    <dbReference type="NCBI Taxonomy" id="36166"/>
    <lineage>
        <taxon>Eukaryota</taxon>
        <taxon>Metazoa</taxon>
        <taxon>Ecdysozoa</taxon>
        <taxon>Arthropoda</taxon>
        <taxon>Hexapoda</taxon>
        <taxon>Insecta</taxon>
        <taxon>Pterygota</taxon>
        <taxon>Neoptera</taxon>
        <taxon>Endopterygota</taxon>
        <taxon>Diptera</taxon>
        <taxon>Brachycera</taxon>
        <taxon>Muscomorpha</taxon>
        <taxon>Platypezoidea</taxon>
        <taxon>Phoridae</taxon>
        <taxon>Megaseliini</taxon>
        <taxon>Megaselia</taxon>
    </lineage>
</organism>
<dbReference type="GO" id="GO:0017171">
    <property type="term" value="F:serine hydrolase activity"/>
    <property type="evidence" value="ECO:0007669"/>
    <property type="project" value="TreeGrafter"/>
</dbReference>
<dbReference type="Pfam" id="PF01607">
    <property type="entry name" value="CBM_14"/>
    <property type="match status" value="1"/>
</dbReference>
<evidence type="ECO:0000313" key="8">
    <source>
        <dbReference type="EnsemblMetazoa" id="MESCA004911-PA"/>
    </source>
</evidence>
<dbReference type="GO" id="GO:0008061">
    <property type="term" value="F:chitin binding"/>
    <property type="evidence" value="ECO:0007669"/>
    <property type="project" value="InterPro"/>
</dbReference>
<evidence type="ECO:0000259" key="7">
    <source>
        <dbReference type="Pfam" id="PF01607"/>
    </source>
</evidence>
<feature type="domain" description="Chitin-binding type-2" evidence="7">
    <location>
        <begin position="68"/>
        <end position="109"/>
    </location>
</feature>
<evidence type="ECO:0000256" key="2">
    <source>
        <dbReference type="ARBA" id="ARBA00010701"/>
    </source>
</evidence>
<reference evidence="9" key="1">
    <citation type="submission" date="2013-02" db="EMBL/GenBank/DDBJ databases">
        <authorList>
            <person name="Hughes D."/>
        </authorList>
    </citation>
    <scope>NUCLEOTIDE SEQUENCE</scope>
    <source>
        <strain>Durham</strain>
        <strain evidence="9">NC isolate 2 -- Noor lab</strain>
    </source>
</reference>
<dbReference type="EMBL" id="CAQQ02060501">
    <property type="status" value="NOT_ANNOTATED_CDS"/>
    <property type="molecule type" value="Genomic_DNA"/>
</dbReference>
<name>T1GMX6_MEGSC</name>
<dbReference type="SUPFAM" id="SSF53474">
    <property type="entry name" value="alpha/beta-Hydrolases"/>
    <property type="match status" value="1"/>
</dbReference>
<evidence type="ECO:0000256" key="1">
    <source>
        <dbReference type="ARBA" id="ARBA00004613"/>
    </source>
</evidence>
<dbReference type="Gene3D" id="3.40.50.1820">
    <property type="entry name" value="alpha/beta hydrolase"/>
    <property type="match status" value="1"/>
</dbReference>
<dbReference type="STRING" id="36166.T1GMX6"/>
<evidence type="ECO:0000256" key="4">
    <source>
        <dbReference type="ARBA" id="ARBA00022729"/>
    </source>
</evidence>
<dbReference type="PANTHER" id="PTHR11610:SF149">
    <property type="entry name" value="FI01450P-RELATED"/>
    <property type="match status" value="1"/>
</dbReference>
<dbReference type="InterPro" id="IPR013818">
    <property type="entry name" value="Lipase"/>
</dbReference>
<dbReference type="InterPro" id="IPR000734">
    <property type="entry name" value="TAG_lipase"/>
</dbReference>
<evidence type="ECO:0000256" key="3">
    <source>
        <dbReference type="ARBA" id="ARBA00022525"/>
    </source>
</evidence>
<sequence length="376" mass="41752">MNFLYDDFVQNGDDYDDESFSGRQYPDQITHRPIIDYDYYDDDDVRVIGRNHAQVKVILHGAGIIECLDQGNFPHPLSCRKFISCAKLESGGVVGWEYTCPKGLSYDPVGGISLKYTQLNPLRPGFDLKLLTPSSHDDLQTILSNGKEGVTIFITGLPANDSLADLIKSYKCRNSDNLFIFDLASELRDILVNNLIDIARLTPYYNIHLIGSGVGSHVAGSAARMFYQQTGYKLPRITALDPTKTCQQFNQTIIGLHRGDADFVDVIHTSSLGLGTLNALGDADFYPNGPTSIMTGVNSLMESSNLAVKYFAETVIPGQENNFLAVEDYSMEHFKKHKNLGPKCEQWNRLRSSVIESNVIVGMPEIQGGSLRKSYT</sequence>
<keyword evidence="4" id="KW-0732">Signal</keyword>